<comment type="caution">
    <text evidence="5">The sequence shown here is derived from an EMBL/GenBank/DDBJ whole genome shotgun (WGS) entry which is preliminary data.</text>
</comment>
<organism evidence="5 6">
    <name type="scientific">Thermaerobacillus caldiproteolyticus</name>
    <dbReference type="NCBI Taxonomy" id="247480"/>
    <lineage>
        <taxon>Bacteria</taxon>
        <taxon>Bacillati</taxon>
        <taxon>Bacillota</taxon>
        <taxon>Bacilli</taxon>
        <taxon>Bacillales</taxon>
        <taxon>Anoxybacillaceae</taxon>
        <taxon>Thermaerobacillus</taxon>
    </lineage>
</organism>
<evidence type="ECO:0000259" key="4">
    <source>
        <dbReference type="PROSITE" id="PS50949"/>
    </source>
</evidence>
<dbReference type="EMBL" id="JACDUT010000001">
    <property type="protein sequence ID" value="MBA2873793.1"/>
    <property type="molecule type" value="Genomic_DNA"/>
</dbReference>
<evidence type="ECO:0000256" key="1">
    <source>
        <dbReference type="ARBA" id="ARBA00023015"/>
    </source>
</evidence>
<dbReference type="PRINTS" id="PR00035">
    <property type="entry name" value="HTHGNTR"/>
</dbReference>
<proteinExistence type="predicted"/>
<sequence length="204" mass="23799">MTSKVYVETLQQIHRIIQEDGLVAGDKIPSERELSERLKVGRSSVREALRALEFLGIIETRRGEGTYMKEFGEHQLIDLLGTFILQEEKAKTDLVETKVLLEQLCLQLACKRRSQTKLDELKKMIRQKTINYERFLKWVTEAGENYLLERIWRVLNDFFTSNYDAISLPITFYENMGHAFETQDISAILDLFTEHVVMPLSKQP</sequence>
<dbReference type="GO" id="GO:0003700">
    <property type="term" value="F:DNA-binding transcription factor activity"/>
    <property type="evidence" value="ECO:0007669"/>
    <property type="project" value="InterPro"/>
</dbReference>
<dbReference type="SMART" id="SM00345">
    <property type="entry name" value="HTH_GNTR"/>
    <property type="match status" value="1"/>
</dbReference>
<dbReference type="InterPro" id="IPR036388">
    <property type="entry name" value="WH-like_DNA-bd_sf"/>
</dbReference>
<name>A0A7V9Z4F9_9BACL</name>
<dbReference type="Gene3D" id="1.10.10.10">
    <property type="entry name" value="Winged helix-like DNA-binding domain superfamily/Winged helix DNA-binding domain"/>
    <property type="match status" value="1"/>
</dbReference>
<dbReference type="RefSeq" id="WP_181554698.1">
    <property type="nucleotide sequence ID" value="NZ_CP064060.1"/>
</dbReference>
<dbReference type="Pfam" id="PF00392">
    <property type="entry name" value="GntR"/>
    <property type="match status" value="1"/>
</dbReference>
<dbReference type="PANTHER" id="PTHR43537">
    <property type="entry name" value="TRANSCRIPTIONAL REGULATOR, GNTR FAMILY"/>
    <property type="match status" value="1"/>
</dbReference>
<feature type="domain" description="HTH gntR-type" evidence="4">
    <location>
        <begin position="3"/>
        <end position="71"/>
    </location>
</feature>
<keyword evidence="6" id="KW-1185">Reference proteome</keyword>
<gene>
    <name evidence="5" type="ORF">HNR31_000545</name>
</gene>
<keyword evidence="1" id="KW-0805">Transcription regulation</keyword>
<dbReference type="Proteomes" id="UP000523087">
    <property type="component" value="Unassembled WGS sequence"/>
</dbReference>
<dbReference type="PROSITE" id="PS50949">
    <property type="entry name" value="HTH_GNTR"/>
    <property type="match status" value="1"/>
</dbReference>
<reference evidence="5 6" key="1">
    <citation type="submission" date="2020-07" db="EMBL/GenBank/DDBJ databases">
        <title>Genomic Encyclopedia of Type Strains, Phase IV (KMG-IV): sequencing the most valuable type-strain genomes for metagenomic binning, comparative biology and taxonomic classification.</title>
        <authorList>
            <person name="Goeker M."/>
        </authorList>
    </citation>
    <scope>NUCLEOTIDE SEQUENCE [LARGE SCALE GENOMIC DNA]</scope>
    <source>
        <strain evidence="5 6">DSM 15730</strain>
    </source>
</reference>
<keyword evidence="3" id="KW-0804">Transcription</keyword>
<dbReference type="InterPro" id="IPR036390">
    <property type="entry name" value="WH_DNA-bd_sf"/>
</dbReference>
<protein>
    <submittedName>
        <fullName evidence="5">GntR family transcriptional repressor for pyruvate dehydrogenase complex</fullName>
    </submittedName>
</protein>
<dbReference type="InterPro" id="IPR000524">
    <property type="entry name" value="Tscrpt_reg_HTH_GntR"/>
</dbReference>
<dbReference type="AlphaFoldDB" id="A0A7V9Z4F9"/>
<dbReference type="CDD" id="cd07377">
    <property type="entry name" value="WHTH_GntR"/>
    <property type="match status" value="1"/>
</dbReference>
<accession>A0A7V9Z4F9</accession>
<keyword evidence="2" id="KW-0238">DNA-binding</keyword>
<evidence type="ECO:0000313" key="5">
    <source>
        <dbReference type="EMBL" id="MBA2873793.1"/>
    </source>
</evidence>
<dbReference type="PANTHER" id="PTHR43537:SF54">
    <property type="entry name" value="TRANSCRIPTIONAL REGULATOR, GNTR FAMILY"/>
    <property type="match status" value="1"/>
</dbReference>
<evidence type="ECO:0000256" key="2">
    <source>
        <dbReference type="ARBA" id="ARBA00023125"/>
    </source>
</evidence>
<dbReference type="GO" id="GO:0003677">
    <property type="term" value="F:DNA binding"/>
    <property type="evidence" value="ECO:0007669"/>
    <property type="project" value="UniProtKB-KW"/>
</dbReference>
<evidence type="ECO:0000256" key="3">
    <source>
        <dbReference type="ARBA" id="ARBA00023163"/>
    </source>
</evidence>
<keyword evidence="5" id="KW-0670">Pyruvate</keyword>
<dbReference type="SUPFAM" id="SSF46785">
    <property type="entry name" value="Winged helix' DNA-binding domain"/>
    <property type="match status" value="1"/>
</dbReference>
<evidence type="ECO:0000313" key="6">
    <source>
        <dbReference type="Proteomes" id="UP000523087"/>
    </source>
</evidence>